<evidence type="ECO:0000313" key="8">
    <source>
        <dbReference type="EMBL" id="QEK50235.1"/>
    </source>
</evidence>
<dbReference type="GO" id="GO:0009279">
    <property type="term" value="C:cell outer membrane"/>
    <property type="evidence" value="ECO:0007669"/>
    <property type="project" value="UniProtKB-SubCell"/>
</dbReference>
<evidence type="ECO:0000256" key="5">
    <source>
        <dbReference type="ARBA" id="ARBA00022692"/>
    </source>
</evidence>
<accession>A0A5C0VBV9</accession>
<evidence type="ECO:0000313" key="9">
    <source>
        <dbReference type="Proteomes" id="UP000323653"/>
    </source>
</evidence>
<comment type="similarity">
    <text evidence="2">Belongs to the outer membrane factor (OMF) (TC 1.B.17) family.</text>
</comment>
<evidence type="ECO:0000256" key="4">
    <source>
        <dbReference type="ARBA" id="ARBA00022452"/>
    </source>
</evidence>
<organism evidence="8 9">
    <name type="scientific">Pedobacter aquae</name>
    <dbReference type="NCBI Taxonomy" id="2605747"/>
    <lineage>
        <taxon>Bacteria</taxon>
        <taxon>Pseudomonadati</taxon>
        <taxon>Bacteroidota</taxon>
        <taxon>Sphingobacteriia</taxon>
        <taxon>Sphingobacteriales</taxon>
        <taxon>Sphingobacteriaceae</taxon>
        <taxon>Pedobacter</taxon>
    </lineage>
</organism>
<dbReference type="SUPFAM" id="SSF56954">
    <property type="entry name" value="Outer membrane efflux proteins (OEP)"/>
    <property type="match status" value="1"/>
</dbReference>
<evidence type="ECO:0000256" key="6">
    <source>
        <dbReference type="ARBA" id="ARBA00023136"/>
    </source>
</evidence>
<keyword evidence="6" id="KW-0472">Membrane</keyword>
<evidence type="ECO:0000256" key="2">
    <source>
        <dbReference type="ARBA" id="ARBA00007613"/>
    </source>
</evidence>
<dbReference type="InterPro" id="IPR003423">
    <property type="entry name" value="OMP_efflux"/>
</dbReference>
<dbReference type="InterPro" id="IPR051906">
    <property type="entry name" value="TolC-like"/>
</dbReference>
<dbReference type="GO" id="GO:1990281">
    <property type="term" value="C:efflux pump complex"/>
    <property type="evidence" value="ECO:0007669"/>
    <property type="project" value="TreeGrafter"/>
</dbReference>
<dbReference type="RefSeq" id="WP_149073482.1">
    <property type="nucleotide sequence ID" value="NZ_CP043329.1"/>
</dbReference>
<dbReference type="KEGG" id="pej:FYC62_00080"/>
<evidence type="ECO:0000256" key="3">
    <source>
        <dbReference type="ARBA" id="ARBA00022448"/>
    </source>
</evidence>
<dbReference type="PANTHER" id="PTHR30026">
    <property type="entry name" value="OUTER MEMBRANE PROTEIN TOLC"/>
    <property type="match status" value="1"/>
</dbReference>
<dbReference type="PANTHER" id="PTHR30026:SF20">
    <property type="entry name" value="OUTER MEMBRANE PROTEIN TOLC"/>
    <property type="match status" value="1"/>
</dbReference>
<keyword evidence="3" id="KW-0813">Transport</keyword>
<evidence type="ECO:0000256" key="1">
    <source>
        <dbReference type="ARBA" id="ARBA00004442"/>
    </source>
</evidence>
<evidence type="ECO:0000256" key="7">
    <source>
        <dbReference type="ARBA" id="ARBA00023237"/>
    </source>
</evidence>
<dbReference type="GO" id="GO:0015562">
    <property type="term" value="F:efflux transmembrane transporter activity"/>
    <property type="evidence" value="ECO:0007669"/>
    <property type="project" value="InterPro"/>
</dbReference>
<dbReference type="EMBL" id="CP043329">
    <property type="protein sequence ID" value="QEK50235.1"/>
    <property type="molecule type" value="Genomic_DNA"/>
</dbReference>
<dbReference type="AlphaFoldDB" id="A0A5C0VBV9"/>
<dbReference type="Proteomes" id="UP000323653">
    <property type="component" value="Chromosome"/>
</dbReference>
<protein>
    <submittedName>
        <fullName evidence="8">TolC family protein</fullName>
    </submittedName>
</protein>
<name>A0A5C0VBV9_9SPHI</name>
<dbReference type="GO" id="GO:0015288">
    <property type="term" value="F:porin activity"/>
    <property type="evidence" value="ECO:0007669"/>
    <property type="project" value="TreeGrafter"/>
</dbReference>
<keyword evidence="7" id="KW-0998">Cell outer membrane</keyword>
<sequence length="443" mass="49592">MLALTLTIGYHNLNAQESPQKVDLKAVLESALANNLQIKQAQFQEAVTDENFKQSRYQLLPNLNGSMSGNKQYGLFFDQTAGTLINGSTNAANASLSSNLLVFNGFRLQNQIRQNKSLLMADKSNVEKIKNDLTLTVINTYLQTLTNKDLITASQQQVDLSRAQLNVEQRNFDVGNKTLADLSQAKAQLATNELNLTNAQNAYDLSLLDLKQLMEINPETQIELVVPTLPELTSVTKNYTGKEVFDIALNNYPDIKLAKYNSEAFKYGVKAAKGGLYPSLGIGGQLFNSYSSNAIDFTTRRKLGFSDQIDRNFLQVIGLNLQIPIFDNYRNRSSLNIAKIRYQDALVTEQLAKNNLNKIINQAVLDLRSAEKRYASTQSSLTSSQDAFEVIKKRYDVGLANAIELNTSQTNYNRAQFDFIQAKYDLLFRAKVIDFYLGNPINL</sequence>
<keyword evidence="4" id="KW-1134">Transmembrane beta strand</keyword>
<comment type="subcellular location">
    <subcellularLocation>
        <location evidence="1">Cell outer membrane</location>
    </subcellularLocation>
</comment>
<keyword evidence="9" id="KW-1185">Reference proteome</keyword>
<reference evidence="8 9" key="1">
    <citation type="submission" date="2019-08" db="EMBL/GenBank/DDBJ databases">
        <title>Pedobacter sp. nov., isolated from Han river, South Korea.</title>
        <authorList>
            <person name="Lee D.-H."/>
            <person name="Kim Y.-S."/>
            <person name="Hwang E.-M."/>
            <person name="Le Tran T.C."/>
            <person name="Cha C.-J."/>
        </authorList>
    </citation>
    <scope>NUCLEOTIDE SEQUENCE [LARGE SCALE GENOMIC DNA]</scope>
    <source>
        <strain evidence="8 9">CJ43</strain>
    </source>
</reference>
<keyword evidence="5" id="KW-0812">Transmembrane</keyword>
<gene>
    <name evidence="8" type="ORF">FYC62_00080</name>
</gene>
<dbReference type="Pfam" id="PF02321">
    <property type="entry name" value="OEP"/>
    <property type="match status" value="2"/>
</dbReference>
<dbReference type="Gene3D" id="1.20.1600.10">
    <property type="entry name" value="Outer membrane efflux proteins (OEP)"/>
    <property type="match status" value="1"/>
</dbReference>
<proteinExistence type="inferred from homology"/>